<evidence type="ECO:0000256" key="2">
    <source>
        <dbReference type="ARBA" id="ARBA00022692"/>
    </source>
</evidence>
<comment type="caution">
    <text evidence="7">The sequence shown here is derived from an EMBL/GenBank/DDBJ whole genome shotgun (WGS) entry which is preliminary data.</text>
</comment>
<reference evidence="7 8" key="1">
    <citation type="submission" date="2024-04" db="EMBL/GenBank/DDBJ databases">
        <title>genome sequences of Mucor flavus KT1a and Helicostylum pulchrum KT1b strains isolation_sourced from the surface of a dry-aged beef.</title>
        <authorList>
            <person name="Toyotome T."/>
            <person name="Hosono M."/>
            <person name="Torimaru M."/>
            <person name="Fukuda K."/>
            <person name="Mikami N."/>
        </authorList>
    </citation>
    <scope>NUCLEOTIDE SEQUENCE [LARGE SCALE GENOMIC DNA]</scope>
    <source>
        <strain evidence="7 8">KT1b</strain>
    </source>
</reference>
<keyword evidence="3" id="KW-0256">Endoplasmic reticulum</keyword>
<evidence type="ECO:0000256" key="6">
    <source>
        <dbReference type="SAM" id="Phobius"/>
    </source>
</evidence>
<gene>
    <name evidence="7" type="ORF">HPULCUR_008727</name>
</gene>
<feature type="transmembrane region" description="Helical" evidence="6">
    <location>
        <begin position="132"/>
        <end position="151"/>
    </location>
</feature>
<keyword evidence="2 6" id="KW-0812">Transmembrane</keyword>
<dbReference type="Pfam" id="PF11712">
    <property type="entry name" value="Vma12"/>
    <property type="match status" value="1"/>
</dbReference>
<protein>
    <submittedName>
        <fullName evidence="7">Uncharacterized protein</fullName>
    </submittedName>
</protein>
<feature type="transmembrane region" description="Helical" evidence="6">
    <location>
        <begin position="163"/>
        <end position="184"/>
    </location>
</feature>
<dbReference type="PANTHER" id="PTHR31394">
    <property type="entry name" value="TRANSMEMBRANE PROTEIN 199"/>
    <property type="match status" value="1"/>
</dbReference>
<dbReference type="EMBL" id="BAABUJ010000027">
    <property type="protein sequence ID" value="GAA5803250.1"/>
    <property type="molecule type" value="Genomic_DNA"/>
</dbReference>
<organism evidence="7 8">
    <name type="scientific">Helicostylum pulchrum</name>
    <dbReference type="NCBI Taxonomy" id="562976"/>
    <lineage>
        <taxon>Eukaryota</taxon>
        <taxon>Fungi</taxon>
        <taxon>Fungi incertae sedis</taxon>
        <taxon>Mucoromycota</taxon>
        <taxon>Mucoromycotina</taxon>
        <taxon>Mucoromycetes</taxon>
        <taxon>Mucorales</taxon>
        <taxon>Mucorineae</taxon>
        <taxon>Mucoraceae</taxon>
        <taxon>Helicostylum</taxon>
    </lineage>
</organism>
<evidence type="ECO:0000256" key="3">
    <source>
        <dbReference type="ARBA" id="ARBA00022824"/>
    </source>
</evidence>
<evidence type="ECO:0000313" key="8">
    <source>
        <dbReference type="Proteomes" id="UP001476247"/>
    </source>
</evidence>
<keyword evidence="8" id="KW-1185">Reference proteome</keyword>
<keyword evidence="4 6" id="KW-1133">Transmembrane helix</keyword>
<name>A0ABP9Y8E0_9FUNG</name>
<proteinExistence type="predicted"/>
<keyword evidence="5 6" id="KW-0472">Membrane</keyword>
<evidence type="ECO:0000256" key="5">
    <source>
        <dbReference type="ARBA" id="ARBA00023136"/>
    </source>
</evidence>
<accession>A0ABP9Y8E0</accession>
<evidence type="ECO:0000256" key="1">
    <source>
        <dbReference type="ARBA" id="ARBA00004477"/>
    </source>
</evidence>
<evidence type="ECO:0000313" key="7">
    <source>
        <dbReference type="EMBL" id="GAA5803250.1"/>
    </source>
</evidence>
<dbReference type="PANTHER" id="PTHR31394:SF1">
    <property type="entry name" value="TRANSMEMBRANE PROTEIN 199"/>
    <property type="match status" value="1"/>
</dbReference>
<sequence length="204" mass="23157">MQLNLTKSMQDSVELAVKQPSFLQIHKEEAEMITLLELDENKQHSISVELIHHVSNCLDGVFFHELIKGTGVYIEPKEVKPKNPEFEAYMEKLRHQQQERDYKRMISSVITSEDQKFNLGIKPDELKEVKSHIATIFNILFSMVAVYVAVYKASKTIMTDVGLQVLMGLTGAFFIGTVEIILYAKYAYVATAPKKSSSKKIATL</sequence>
<evidence type="ECO:0000256" key="4">
    <source>
        <dbReference type="ARBA" id="ARBA00022989"/>
    </source>
</evidence>
<comment type="subcellular location">
    <subcellularLocation>
        <location evidence="1">Endoplasmic reticulum membrane</location>
        <topology evidence="1">Multi-pass membrane protein</topology>
    </subcellularLocation>
</comment>
<dbReference type="Proteomes" id="UP001476247">
    <property type="component" value="Unassembled WGS sequence"/>
</dbReference>
<dbReference type="InterPro" id="IPR021013">
    <property type="entry name" value="ATPase_Vma12"/>
</dbReference>